<dbReference type="RefSeq" id="WP_012830534.1">
    <property type="nucleotide sequence ID" value="NC_013440.1"/>
</dbReference>
<name>D0LZG3_HALO1</name>
<evidence type="ECO:0000256" key="3">
    <source>
        <dbReference type="ARBA" id="ARBA00023002"/>
    </source>
</evidence>
<dbReference type="STRING" id="502025.Hoch_5459"/>
<feature type="binding site" evidence="5">
    <location>
        <position position="313"/>
    </location>
    <ligand>
        <name>Fe cation</name>
        <dbReference type="ChEBI" id="CHEBI:24875"/>
        <note>catalytic</note>
    </ligand>
</feature>
<evidence type="ECO:0000256" key="4">
    <source>
        <dbReference type="ARBA" id="ARBA00023004"/>
    </source>
</evidence>
<dbReference type="GO" id="GO:0046872">
    <property type="term" value="F:metal ion binding"/>
    <property type="evidence" value="ECO:0007669"/>
    <property type="project" value="UniProtKB-KW"/>
</dbReference>
<feature type="region of interest" description="Disordered" evidence="6">
    <location>
        <begin position="15"/>
        <end position="38"/>
    </location>
</feature>
<dbReference type="EMBL" id="CP001804">
    <property type="protein sequence ID" value="ACY17942.1"/>
    <property type="molecule type" value="Genomic_DNA"/>
</dbReference>
<evidence type="ECO:0000256" key="6">
    <source>
        <dbReference type="SAM" id="MobiDB-lite"/>
    </source>
</evidence>
<organism evidence="7 8">
    <name type="scientific">Haliangium ochraceum (strain DSM 14365 / JCM 11303 / SMP-2)</name>
    <dbReference type="NCBI Taxonomy" id="502025"/>
    <lineage>
        <taxon>Bacteria</taxon>
        <taxon>Pseudomonadati</taxon>
        <taxon>Myxococcota</taxon>
        <taxon>Polyangia</taxon>
        <taxon>Haliangiales</taxon>
        <taxon>Kofleriaceae</taxon>
        <taxon>Haliangium</taxon>
    </lineage>
</organism>
<sequence length="514" mass="57258">MKELYSTSHAAAANAHAAADTSPSAAPAHTADGEGVQAPPWANAFRELTREHDFQPLRVEGVLPPDLEGSFYQNGPVLFSSHGYRYTHWFDGDGGVSAVRLQAGRAHGAARVTATAGLIAEARAGKRLYGGYSSPQPGAVKRLLGILKNTANTSMLVWNRRLFALMEAGLPTEIAPEDLRTLGERDLGAITHVFSAHPHWCARRNTYYGFGVRPGRQQQLDIFELTHTGVARPLCSVPLSEHTLIHDFAITGRYLVFFAPPFELRAWRMLAGEGGYADNLQWKPEYGTEIIVVPIDLPHAVQRFRVDPFFHWHVANGFDDGDDIVVDFVRYDDFENNAFLADLPAGNDTRNLGSRLVRARISLANTRMRREERWSRSVEFPQIRQDYFGRPYRYCYLAAYEDGAPDSGLQNVLAKVDMHSGEVREYTCAPGRYLTEAVFVPRATGADAGESPEDDGYLLTMVYDANSHTSHLAVFDAGDIEAGPRARTHFDHHIPPRFHGAWMPVSQYPHMRGR</sequence>
<protein>
    <submittedName>
        <fullName evidence="7">Carotenoid oxygenase</fullName>
    </submittedName>
</protein>
<evidence type="ECO:0000313" key="7">
    <source>
        <dbReference type="EMBL" id="ACY17942.1"/>
    </source>
</evidence>
<dbReference type="GO" id="GO:0016121">
    <property type="term" value="P:carotene catabolic process"/>
    <property type="evidence" value="ECO:0007669"/>
    <property type="project" value="TreeGrafter"/>
</dbReference>
<dbReference type="Pfam" id="PF03055">
    <property type="entry name" value="RPE65"/>
    <property type="match status" value="1"/>
</dbReference>
<comment type="cofactor">
    <cofactor evidence="5">
        <name>Fe(2+)</name>
        <dbReference type="ChEBI" id="CHEBI:29033"/>
    </cofactor>
    <text evidence="5">Binds 1 Fe(2+) ion per subunit.</text>
</comment>
<reference evidence="7 8" key="1">
    <citation type="journal article" date="2010" name="Stand. Genomic Sci.">
        <title>Complete genome sequence of Haliangium ochraceum type strain (SMP-2).</title>
        <authorList>
            <consortium name="US DOE Joint Genome Institute (JGI-PGF)"/>
            <person name="Ivanova N."/>
            <person name="Daum C."/>
            <person name="Lang E."/>
            <person name="Abt B."/>
            <person name="Kopitz M."/>
            <person name="Saunders E."/>
            <person name="Lapidus A."/>
            <person name="Lucas S."/>
            <person name="Glavina Del Rio T."/>
            <person name="Nolan M."/>
            <person name="Tice H."/>
            <person name="Copeland A."/>
            <person name="Cheng J.F."/>
            <person name="Chen F."/>
            <person name="Bruce D."/>
            <person name="Goodwin L."/>
            <person name="Pitluck S."/>
            <person name="Mavromatis K."/>
            <person name="Pati A."/>
            <person name="Mikhailova N."/>
            <person name="Chen A."/>
            <person name="Palaniappan K."/>
            <person name="Land M."/>
            <person name="Hauser L."/>
            <person name="Chang Y.J."/>
            <person name="Jeffries C.D."/>
            <person name="Detter J.C."/>
            <person name="Brettin T."/>
            <person name="Rohde M."/>
            <person name="Goker M."/>
            <person name="Bristow J."/>
            <person name="Markowitz V."/>
            <person name="Eisen J.A."/>
            <person name="Hugenholtz P."/>
            <person name="Kyrpides N.C."/>
            <person name="Klenk H.P."/>
        </authorList>
    </citation>
    <scope>NUCLEOTIDE SEQUENCE [LARGE SCALE GENOMIC DNA]</scope>
    <source>
        <strain evidence="8">DSM 14365 / CIP 107738 / JCM 11303 / AJ 13395 / SMP-2</strain>
    </source>
</reference>
<feature type="binding site" evidence="5">
    <location>
        <position position="499"/>
    </location>
    <ligand>
        <name>Fe cation</name>
        <dbReference type="ChEBI" id="CHEBI:24875"/>
        <note>catalytic</note>
    </ligand>
</feature>
<keyword evidence="4 5" id="KW-0408">Iron</keyword>
<dbReference type="OrthoDB" id="6636843at2"/>
<evidence type="ECO:0000256" key="2">
    <source>
        <dbReference type="ARBA" id="ARBA00022723"/>
    </source>
</evidence>
<dbReference type="AlphaFoldDB" id="D0LZG3"/>
<feature type="binding site" evidence="5">
    <location>
        <position position="246"/>
    </location>
    <ligand>
        <name>Fe cation</name>
        <dbReference type="ChEBI" id="CHEBI:24875"/>
        <note>catalytic</note>
    </ligand>
</feature>
<keyword evidence="3" id="KW-0560">Oxidoreductase</keyword>
<keyword evidence="2 5" id="KW-0479">Metal-binding</keyword>
<keyword evidence="8" id="KW-1185">Reference proteome</keyword>
<proteinExistence type="inferred from homology"/>
<accession>D0LZG3</accession>
<dbReference type="InterPro" id="IPR004294">
    <property type="entry name" value="Carotenoid_Oase"/>
</dbReference>
<dbReference type="Proteomes" id="UP000001880">
    <property type="component" value="Chromosome"/>
</dbReference>
<dbReference type="eggNOG" id="COG3670">
    <property type="taxonomic scope" value="Bacteria"/>
</dbReference>
<gene>
    <name evidence="7" type="ordered locus">Hoch_5459</name>
</gene>
<feature type="compositionally biased region" description="Low complexity" evidence="6">
    <location>
        <begin position="15"/>
        <end position="30"/>
    </location>
</feature>
<evidence type="ECO:0000256" key="1">
    <source>
        <dbReference type="ARBA" id="ARBA00006787"/>
    </source>
</evidence>
<dbReference type="HOGENOM" id="CLU_016472_0_2_7"/>
<dbReference type="GO" id="GO:0010436">
    <property type="term" value="F:carotenoid dioxygenase activity"/>
    <property type="evidence" value="ECO:0007669"/>
    <property type="project" value="TreeGrafter"/>
</dbReference>
<evidence type="ECO:0000256" key="5">
    <source>
        <dbReference type="PIRSR" id="PIRSR604294-1"/>
    </source>
</evidence>
<comment type="similarity">
    <text evidence="1">Belongs to the carotenoid oxygenase family.</text>
</comment>
<evidence type="ECO:0000313" key="8">
    <source>
        <dbReference type="Proteomes" id="UP000001880"/>
    </source>
</evidence>
<dbReference type="PANTHER" id="PTHR10543:SF89">
    <property type="entry name" value="CAROTENOID 9,10(9',10')-CLEAVAGE DIOXYGENASE 1"/>
    <property type="match status" value="1"/>
</dbReference>
<dbReference type="PANTHER" id="PTHR10543">
    <property type="entry name" value="BETA-CAROTENE DIOXYGENASE"/>
    <property type="match status" value="1"/>
</dbReference>
<feature type="binding site" evidence="5">
    <location>
        <position position="197"/>
    </location>
    <ligand>
        <name>Fe cation</name>
        <dbReference type="ChEBI" id="CHEBI:24875"/>
        <note>catalytic</note>
    </ligand>
</feature>
<dbReference type="KEGG" id="hoh:Hoch_5459"/>